<dbReference type="EMBL" id="BIXY01000039">
    <property type="protein sequence ID" value="GCF09242.1"/>
    <property type="molecule type" value="Genomic_DNA"/>
</dbReference>
<dbReference type="PANTHER" id="PTHR33693:SF1">
    <property type="entry name" value="TYPE-4 URACIL-DNA GLYCOSYLASE"/>
    <property type="match status" value="1"/>
</dbReference>
<keyword evidence="11" id="KW-0234">DNA repair</keyword>
<evidence type="ECO:0000256" key="9">
    <source>
        <dbReference type="ARBA" id="ARBA00023004"/>
    </source>
</evidence>
<dbReference type="EC" id="3.2.2.27" evidence="3"/>
<organism evidence="14 15">
    <name type="scientific">Dictyobacter arantiisoli</name>
    <dbReference type="NCBI Taxonomy" id="2014874"/>
    <lineage>
        <taxon>Bacteria</taxon>
        <taxon>Bacillati</taxon>
        <taxon>Chloroflexota</taxon>
        <taxon>Ktedonobacteria</taxon>
        <taxon>Ktedonobacterales</taxon>
        <taxon>Dictyobacteraceae</taxon>
        <taxon>Dictyobacter</taxon>
    </lineage>
</organism>
<evidence type="ECO:0000259" key="13">
    <source>
        <dbReference type="SMART" id="SM00986"/>
    </source>
</evidence>
<evidence type="ECO:0000256" key="11">
    <source>
        <dbReference type="ARBA" id="ARBA00023204"/>
    </source>
</evidence>
<evidence type="ECO:0000256" key="5">
    <source>
        <dbReference type="ARBA" id="ARBA00022485"/>
    </source>
</evidence>
<dbReference type="GO" id="GO:0051539">
    <property type="term" value="F:4 iron, 4 sulfur cluster binding"/>
    <property type="evidence" value="ECO:0007669"/>
    <property type="project" value="UniProtKB-KW"/>
</dbReference>
<evidence type="ECO:0000256" key="10">
    <source>
        <dbReference type="ARBA" id="ARBA00023014"/>
    </source>
</evidence>
<sequence>MMSSEEILQEVAVEVSTCSRCKLCKGRTKAVPGEGSPTAKIMFIGEGPGYHEDKQARPFVGPAGQFLDELLASIKLKRSDVFITNVVKCRPPSNRDPERDEMVACNDYLDRQIAAIRPQVIVTLGRFSMSKFFGSERISAIHGRARRKDGYLCIAMYHPAAGLHDPSKKDVIRQDFKKIPLIIAEVERRAALRAAEQPAQTIVPTSPQQREQEPPQQLSLF</sequence>
<dbReference type="SUPFAM" id="SSF52141">
    <property type="entry name" value="Uracil-DNA glycosylase-like"/>
    <property type="match status" value="1"/>
</dbReference>
<evidence type="ECO:0000256" key="3">
    <source>
        <dbReference type="ARBA" id="ARBA00012030"/>
    </source>
</evidence>
<accession>A0A5A5TCR3</accession>
<evidence type="ECO:0000256" key="1">
    <source>
        <dbReference type="ARBA" id="ARBA00001400"/>
    </source>
</evidence>
<keyword evidence="9" id="KW-0408">Iron</keyword>
<proteinExistence type="inferred from homology"/>
<feature type="domain" description="Uracil-DNA glycosylase-like" evidence="13">
    <location>
        <begin position="32"/>
        <end position="177"/>
    </location>
</feature>
<dbReference type="InterPro" id="IPR005122">
    <property type="entry name" value="Uracil-DNA_glycosylase-like"/>
</dbReference>
<dbReference type="SMART" id="SM00986">
    <property type="entry name" value="UDG"/>
    <property type="match status" value="1"/>
</dbReference>
<protein>
    <recommendedName>
        <fullName evidence="4">Type-4 uracil-DNA glycosylase</fullName>
        <ecNumber evidence="3">3.2.2.27</ecNumber>
    </recommendedName>
</protein>
<dbReference type="InterPro" id="IPR036895">
    <property type="entry name" value="Uracil-DNA_glycosylase-like_sf"/>
</dbReference>
<evidence type="ECO:0000256" key="7">
    <source>
        <dbReference type="ARBA" id="ARBA00022763"/>
    </source>
</evidence>
<keyword evidence="15" id="KW-1185">Reference proteome</keyword>
<evidence type="ECO:0000256" key="12">
    <source>
        <dbReference type="SAM" id="MobiDB-lite"/>
    </source>
</evidence>
<evidence type="ECO:0000313" key="15">
    <source>
        <dbReference type="Proteomes" id="UP000322530"/>
    </source>
</evidence>
<evidence type="ECO:0000256" key="8">
    <source>
        <dbReference type="ARBA" id="ARBA00022801"/>
    </source>
</evidence>
<evidence type="ECO:0000256" key="6">
    <source>
        <dbReference type="ARBA" id="ARBA00022723"/>
    </source>
</evidence>
<comment type="catalytic activity">
    <reaction evidence="1">
        <text>Hydrolyzes single-stranded DNA or mismatched double-stranded DNA and polynucleotides, releasing free uracil.</text>
        <dbReference type="EC" id="3.2.2.27"/>
    </reaction>
</comment>
<keyword evidence="10" id="KW-0411">Iron-sulfur</keyword>
<dbReference type="AlphaFoldDB" id="A0A5A5TCR3"/>
<dbReference type="SMART" id="SM00987">
    <property type="entry name" value="UreE_C"/>
    <property type="match status" value="1"/>
</dbReference>
<dbReference type="InterPro" id="IPR005273">
    <property type="entry name" value="Ura-DNA_glyco_family4"/>
</dbReference>
<dbReference type="GO" id="GO:0004844">
    <property type="term" value="F:uracil DNA N-glycosylase activity"/>
    <property type="evidence" value="ECO:0007669"/>
    <property type="project" value="UniProtKB-EC"/>
</dbReference>
<dbReference type="InterPro" id="IPR051536">
    <property type="entry name" value="UDG_Type-4/5"/>
</dbReference>
<dbReference type="Proteomes" id="UP000322530">
    <property type="component" value="Unassembled WGS sequence"/>
</dbReference>
<dbReference type="GO" id="GO:0006281">
    <property type="term" value="P:DNA repair"/>
    <property type="evidence" value="ECO:0007669"/>
    <property type="project" value="UniProtKB-KW"/>
</dbReference>
<evidence type="ECO:0000313" key="14">
    <source>
        <dbReference type="EMBL" id="GCF09242.1"/>
    </source>
</evidence>
<dbReference type="Pfam" id="PF03167">
    <property type="entry name" value="UDG"/>
    <property type="match status" value="1"/>
</dbReference>
<comment type="similarity">
    <text evidence="2">Belongs to the uracil-DNA glycosylase (UDG) superfamily. Type 4 (UDGa) family.</text>
</comment>
<evidence type="ECO:0000256" key="2">
    <source>
        <dbReference type="ARBA" id="ARBA00006521"/>
    </source>
</evidence>
<comment type="caution">
    <text evidence="14">The sequence shown here is derived from an EMBL/GenBank/DDBJ whole genome shotgun (WGS) entry which is preliminary data.</text>
</comment>
<keyword evidence="6" id="KW-0479">Metal-binding</keyword>
<keyword evidence="7" id="KW-0227">DNA damage</keyword>
<gene>
    <name evidence="14" type="ORF">KDI_28060</name>
</gene>
<dbReference type="CDD" id="cd10030">
    <property type="entry name" value="UDG-F4_TTUDGA_SPO1dp_like"/>
    <property type="match status" value="1"/>
</dbReference>
<reference evidence="14 15" key="1">
    <citation type="submission" date="2019-01" db="EMBL/GenBank/DDBJ databases">
        <title>Draft genome sequence of Dictyobacter sp. Uno17.</title>
        <authorList>
            <person name="Wang C.M."/>
            <person name="Zheng Y."/>
            <person name="Sakai Y."/>
            <person name="Abe K."/>
            <person name="Yokota A."/>
            <person name="Yabe S."/>
        </authorList>
    </citation>
    <scope>NUCLEOTIDE SEQUENCE [LARGE SCALE GENOMIC DNA]</scope>
    <source>
        <strain evidence="14 15">Uno17</strain>
    </source>
</reference>
<evidence type="ECO:0000256" key="4">
    <source>
        <dbReference type="ARBA" id="ARBA00019403"/>
    </source>
</evidence>
<dbReference type="PANTHER" id="PTHR33693">
    <property type="entry name" value="TYPE-5 URACIL-DNA GLYCOSYLASE"/>
    <property type="match status" value="1"/>
</dbReference>
<dbReference type="GO" id="GO:0046872">
    <property type="term" value="F:metal ion binding"/>
    <property type="evidence" value="ECO:0007669"/>
    <property type="project" value="UniProtKB-KW"/>
</dbReference>
<keyword evidence="5" id="KW-0004">4Fe-4S</keyword>
<name>A0A5A5TCR3_9CHLR</name>
<feature type="region of interest" description="Disordered" evidence="12">
    <location>
        <begin position="197"/>
        <end position="221"/>
    </location>
</feature>
<dbReference type="Gene3D" id="3.40.470.10">
    <property type="entry name" value="Uracil-DNA glycosylase-like domain"/>
    <property type="match status" value="1"/>
</dbReference>
<keyword evidence="8" id="KW-0378">Hydrolase</keyword>
<dbReference type="NCBIfam" id="TIGR00758">
    <property type="entry name" value="UDG_fam4"/>
    <property type="match status" value="1"/>
</dbReference>